<evidence type="ECO:0000313" key="10">
    <source>
        <dbReference type="EMBL" id="KAK9741131.1"/>
    </source>
</evidence>
<dbReference type="GO" id="GO:0006260">
    <property type="term" value="P:DNA replication"/>
    <property type="evidence" value="ECO:0007669"/>
    <property type="project" value="UniProtKB-KW"/>
</dbReference>
<keyword evidence="3" id="KW-0808">Transferase</keyword>
<dbReference type="Gene3D" id="3.30.420.10">
    <property type="entry name" value="Ribonuclease H-like superfamily/Ribonuclease H"/>
    <property type="match status" value="1"/>
</dbReference>
<protein>
    <recommendedName>
        <fullName evidence="2">DNA-directed DNA polymerase</fullName>
        <ecNumber evidence="2">2.7.7.7</ecNumber>
    </recommendedName>
</protein>
<name>A0AAW1M5X0_SAPOF</name>
<dbReference type="SUPFAM" id="SSF53098">
    <property type="entry name" value="Ribonuclease H-like"/>
    <property type="match status" value="1"/>
</dbReference>
<feature type="domain" description="DNA-directed DNA polymerase family B mitochondria/virus" evidence="9">
    <location>
        <begin position="384"/>
        <end position="459"/>
    </location>
</feature>
<evidence type="ECO:0000256" key="5">
    <source>
        <dbReference type="ARBA" id="ARBA00022705"/>
    </source>
</evidence>
<evidence type="ECO:0000256" key="7">
    <source>
        <dbReference type="ARBA" id="ARBA00023125"/>
    </source>
</evidence>
<comment type="caution">
    <text evidence="10">The sequence shown here is derived from an EMBL/GenBank/DDBJ whole genome shotgun (WGS) entry which is preliminary data.</text>
</comment>
<keyword evidence="6" id="KW-0239">DNA-directed DNA polymerase</keyword>
<evidence type="ECO:0000313" key="11">
    <source>
        <dbReference type="Proteomes" id="UP001443914"/>
    </source>
</evidence>
<comment type="similarity">
    <text evidence="1">Belongs to the DNA polymerase type-B family.</text>
</comment>
<comment type="catalytic activity">
    <reaction evidence="8">
        <text>DNA(n) + a 2'-deoxyribonucleoside 5'-triphosphate = DNA(n+1) + diphosphate</text>
        <dbReference type="Rhea" id="RHEA:22508"/>
        <dbReference type="Rhea" id="RHEA-COMP:17339"/>
        <dbReference type="Rhea" id="RHEA-COMP:17340"/>
        <dbReference type="ChEBI" id="CHEBI:33019"/>
        <dbReference type="ChEBI" id="CHEBI:61560"/>
        <dbReference type="ChEBI" id="CHEBI:173112"/>
        <dbReference type="EC" id="2.7.7.7"/>
    </reaction>
</comment>
<proteinExistence type="inferred from homology"/>
<dbReference type="GO" id="GO:0003677">
    <property type="term" value="F:DNA binding"/>
    <property type="evidence" value="ECO:0007669"/>
    <property type="project" value="UniProtKB-KW"/>
</dbReference>
<dbReference type="EC" id="2.7.7.7" evidence="2"/>
<keyword evidence="4" id="KW-0548">Nucleotidyltransferase</keyword>
<organism evidence="10 11">
    <name type="scientific">Saponaria officinalis</name>
    <name type="common">Common soapwort</name>
    <name type="synonym">Lychnis saponaria</name>
    <dbReference type="NCBI Taxonomy" id="3572"/>
    <lineage>
        <taxon>Eukaryota</taxon>
        <taxon>Viridiplantae</taxon>
        <taxon>Streptophyta</taxon>
        <taxon>Embryophyta</taxon>
        <taxon>Tracheophyta</taxon>
        <taxon>Spermatophyta</taxon>
        <taxon>Magnoliopsida</taxon>
        <taxon>eudicotyledons</taxon>
        <taxon>Gunneridae</taxon>
        <taxon>Pentapetalae</taxon>
        <taxon>Caryophyllales</taxon>
        <taxon>Caryophyllaceae</taxon>
        <taxon>Caryophylleae</taxon>
        <taxon>Saponaria</taxon>
    </lineage>
</organism>
<dbReference type="EMBL" id="JBDFQZ010000003">
    <property type="protein sequence ID" value="KAK9741131.1"/>
    <property type="molecule type" value="Genomic_DNA"/>
</dbReference>
<evidence type="ECO:0000256" key="4">
    <source>
        <dbReference type="ARBA" id="ARBA00022695"/>
    </source>
</evidence>
<dbReference type="InterPro" id="IPR012337">
    <property type="entry name" value="RNaseH-like_sf"/>
</dbReference>
<dbReference type="PANTHER" id="PTHR33568">
    <property type="entry name" value="DNA POLYMERASE"/>
    <property type="match status" value="1"/>
</dbReference>
<evidence type="ECO:0000256" key="6">
    <source>
        <dbReference type="ARBA" id="ARBA00022932"/>
    </source>
</evidence>
<evidence type="ECO:0000256" key="8">
    <source>
        <dbReference type="ARBA" id="ARBA00049244"/>
    </source>
</evidence>
<accession>A0AAW1M5X0</accession>
<dbReference type="Proteomes" id="UP001443914">
    <property type="component" value="Unassembled WGS sequence"/>
</dbReference>
<dbReference type="Pfam" id="PF03175">
    <property type="entry name" value="DNA_pol_B_2"/>
    <property type="match status" value="2"/>
</dbReference>
<dbReference type="PANTHER" id="PTHR33568:SF3">
    <property type="entry name" value="DNA-DIRECTED DNA POLYMERASE"/>
    <property type="match status" value="1"/>
</dbReference>
<reference evidence="10" key="1">
    <citation type="submission" date="2024-03" db="EMBL/GenBank/DDBJ databases">
        <title>WGS assembly of Saponaria officinalis var. Norfolk2.</title>
        <authorList>
            <person name="Jenkins J."/>
            <person name="Shu S."/>
            <person name="Grimwood J."/>
            <person name="Barry K."/>
            <person name="Goodstein D."/>
            <person name="Schmutz J."/>
            <person name="Leebens-Mack J."/>
            <person name="Osbourn A."/>
        </authorList>
    </citation>
    <scope>NUCLEOTIDE SEQUENCE [LARGE SCALE GENOMIC DNA]</scope>
    <source>
        <strain evidence="10">JIC</strain>
    </source>
</reference>
<keyword evidence="11" id="KW-1185">Reference proteome</keyword>
<evidence type="ECO:0000256" key="2">
    <source>
        <dbReference type="ARBA" id="ARBA00012417"/>
    </source>
</evidence>
<dbReference type="InterPro" id="IPR036397">
    <property type="entry name" value="RNaseH_sf"/>
</dbReference>
<evidence type="ECO:0000256" key="3">
    <source>
        <dbReference type="ARBA" id="ARBA00022679"/>
    </source>
</evidence>
<dbReference type="GO" id="GO:0000166">
    <property type="term" value="F:nucleotide binding"/>
    <property type="evidence" value="ECO:0007669"/>
    <property type="project" value="InterPro"/>
</dbReference>
<keyword evidence="5" id="KW-0235">DNA replication</keyword>
<keyword evidence="7" id="KW-0238">DNA-binding</keyword>
<sequence length="465" mass="53854">MRKSNQYTTTTRCRENETSLLLSKFYSKVEKESTYHVPHPGKIIASHKFKEPYPIVNETSLLSITVMDLLTQYAYPSISGYSKFTIQLTMKRSFDEINFTLGLAIPLTFEDGEFIPKSNIYDKVSRILEKYSEKYDGDCVLGITILIYMLVGIKDKIPPLLSEDAREKSLLECLHPVSVQIDPIRALKIQHKKRNYPSHITAIKSSSRKRTRLKSFLVADTETILIDNVHKPYAAGVMMVIPGLDIKTQTIYTYFSEDYTPYVFKSFEERSQKLLHDLILRIISIRKKNPSIQTVYFHNFSRFDGIFVLKHMALHHKMFQLKPLMRDNRLYEVAVYSGKRMLFRFRDSLHLLPGKLDDLAKNLCPELGLKGSIPYDQVTLSNLSSLRESLVEYMKQDILLLGGIMLNFQDLYAKSYKADIENKITVASLALSLFRSNYYDEVKFPIHIPNKNEDTFIRKCPLFLS</sequence>
<dbReference type="GO" id="GO:0003887">
    <property type="term" value="F:DNA-directed DNA polymerase activity"/>
    <property type="evidence" value="ECO:0007669"/>
    <property type="project" value="UniProtKB-KW"/>
</dbReference>
<feature type="domain" description="DNA-directed DNA polymerase family B mitochondria/virus" evidence="9">
    <location>
        <begin position="287"/>
        <end position="379"/>
    </location>
</feature>
<evidence type="ECO:0000256" key="1">
    <source>
        <dbReference type="ARBA" id="ARBA00005755"/>
    </source>
</evidence>
<dbReference type="InterPro" id="IPR004868">
    <property type="entry name" value="DNA-dir_DNA_pol_B_mt/vir"/>
</dbReference>
<dbReference type="AlphaFoldDB" id="A0AAW1M5X0"/>
<evidence type="ECO:0000259" key="9">
    <source>
        <dbReference type="Pfam" id="PF03175"/>
    </source>
</evidence>
<gene>
    <name evidence="10" type="ORF">RND81_03G084000</name>
</gene>